<dbReference type="Gene3D" id="3.30.200.20">
    <property type="entry name" value="Phosphorylase Kinase, domain 1"/>
    <property type="match status" value="1"/>
</dbReference>
<name>A0A7J9UYH8_9MICO</name>
<dbReference type="Proteomes" id="UP000429644">
    <property type="component" value="Unassembled WGS sequence"/>
</dbReference>
<dbReference type="InterPro" id="IPR011009">
    <property type="entry name" value="Kinase-like_dom_sf"/>
</dbReference>
<dbReference type="PROSITE" id="PS00107">
    <property type="entry name" value="PROTEIN_KINASE_ATP"/>
    <property type="match status" value="1"/>
</dbReference>
<keyword evidence="2 5" id="KW-0547">Nucleotide-binding</keyword>
<feature type="transmembrane region" description="Helical" evidence="7">
    <location>
        <begin position="678"/>
        <end position="699"/>
    </location>
</feature>
<feature type="compositionally biased region" description="Low complexity" evidence="6">
    <location>
        <begin position="477"/>
        <end position="509"/>
    </location>
</feature>
<dbReference type="InterPro" id="IPR008271">
    <property type="entry name" value="Ser/Thr_kinase_AS"/>
</dbReference>
<dbReference type="PANTHER" id="PTHR43289">
    <property type="entry name" value="MITOGEN-ACTIVATED PROTEIN KINASE KINASE KINASE 20-RELATED"/>
    <property type="match status" value="1"/>
</dbReference>
<feature type="compositionally biased region" description="Pro residues" evidence="6">
    <location>
        <begin position="510"/>
        <end position="521"/>
    </location>
</feature>
<keyword evidence="3 9" id="KW-0418">Kinase</keyword>
<evidence type="ECO:0000256" key="5">
    <source>
        <dbReference type="PROSITE-ProRule" id="PRU10141"/>
    </source>
</evidence>
<dbReference type="GO" id="GO:0005524">
    <property type="term" value="F:ATP binding"/>
    <property type="evidence" value="ECO:0007669"/>
    <property type="project" value="UniProtKB-UniRule"/>
</dbReference>
<keyword evidence="7" id="KW-0812">Transmembrane</keyword>
<dbReference type="CDD" id="cd14014">
    <property type="entry name" value="STKc_PknB_like"/>
    <property type="match status" value="1"/>
</dbReference>
<feature type="transmembrane region" description="Helical" evidence="7">
    <location>
        <begin position="539"/>
        <end position="572"/>
    </location>
</feature>
<evidence type="ECO:0000313" key="9">
    <source>
        <dbReference type="EMBL" id="MPV89687.1"/>
    </source>
</evidence>
<evidence type="ECO:0000313" key="10">
    <source>
        <dbReference type="Proteomes" id="UP000429644"/>
    </source>
</evidence>
<feature type="domain" description="Protein kinase" evidence="8">
    <location>
        <begin position="14"/>
        <end position="271"/>
    </location>
</feature>
<feature type="region of interest" description="Disordered" evidence="6">
    <location>
        <begin position="367"/>
        <end position="526"/>
    </location>
</feature>
<evidence type="ECO:0000256" key="2">
    <source>
        <dbReference type="ARBA" id="ARBA00022741"/>
    </source>
</evidence>
<dbReference type="PROSITE" id="PS00108">
    <property type="entry name" value="PROTEIN_KINASE_ST"/>
    <property type="match status" value="1"/>
</dbReference>
<keyword evidence="4 5" id="KW-0067">ATP-binding</keyword>
<evidence type="ECO:0000256" key="3">
    <source>
        <dbReference type="ARBA" id="ARBA00022777"/>
    </source>
</evidence>
<evidence type="ECO:0000256" key="4">
    <source>
        <dbReference type="ARBA" id="ARBA00022840"/>
    </source>
</evidence>
<dbReference type="PROSITE" id="PS50011">
    <property type="entry name" value="PROTEIN_KINASE_DOM"/>
    <property type="match status" value="1"/>
</dbReference>
<feature type="transmembrane region" description="Helical" evidence="7">
    <location>
        <begin position="637"/>
        <end position="657"/>
    </location>
</feature>
<dbReference type="Gene3D" id="1.10.510.10">
    <property type="entry name" value="Transferase(Phosphotransferase) domain 1"/>
    <property type="match status" value="1"/>
</dbReference>
<protein>
    <submittedName>
        <fullName evidence="9">Protein kinase</fullName>
    </submittedName>
</protein>
<dbReference type="AlphaFoldDB" id="A0A7J9UYH8"/>
<evidence type="ECO:0000259" key="8">
    <source>
        <dbReference type="PROSITE" id="PS50011"/>
    </source>
</evidence>
<dbReference type="InterPro" id="IPR017441">
    <property type="entry name" value="Protein_kinase_ATP_BS"/>
</dbReference>
<dbReference type="EMBL" id="WHPD01002911">
    <property type="protein sequence ID" value="MPV89687.1"/>
    <property type="molecule type" value="Genomic_DNA"/>
</dbReference>
<keyword evidence="7" id="KW-1133">Transmembrane helix</keyword>
<dbReference type="SUPFAM" id="SSF56112">
    <property type="entry name" value="Protein kinase-like (PK-like)"/>
    <property type="match status" value="1"/>
</dbReference>
<keyword evidence="10" id="KW-1185">Reference proteome</keyword>
<proteinExistence type="predicted"/>
<feature type="transmembrane region" description="Helical" evidence="7">
    <location>
        <begin position="600"/>
        <end position="625"/>
    </location>
</feature>
<dbReference type="Pfam" id="PF00069">
    <property type="entry name" value="Pkinase"/>
    <property type="match status" value="1"/>
</dbReference>
<feature type="binding site" evidence="5">
    <location>
        <position position="42"/>
    </location>
    <ligand>
        <name>ATP</name>
        <dbReference type="ChEBI" id="CHEBI:30616"/>
    </ligand>
</feature>
<organism evidence="9 10">
    <name type="scientific">Georgenia ruanii</name>
    <dbReference type="NCBI Taxonomy" id="348442"/>
    <lineage>
        <taxon>Bacteria</taxon>
        <taxon>Bacillati</taxon>
        <taxon>Actinomycetota</taxon>
        <taxon>Actinomycetes</taxon>
        <taxon>Micrococcales</taxon>
        <taxon>Bogoriellaceae</taxon>
        <taxon>Georgenia</taxon>
    </lineage>
</organism>
<dbReference type="RefSeq" id="WP_193314548.1">
    <property type="nucleotide sequence ID" value="NZ_VUKE01000016.1"/>
</dbReference>
<feature type="non-terminal residue" evidence="9">
    <location>
        <position position="1"/>
    </location>
</feature>
<evidence type="ECO:0000256" key="6">
    <source>
        <dbReference type="SAM" id="MobiDB-lite"/>
    </source>
</evidence>
<reference evidence="9 10" key="1">
    <citation type="submission" date="2019-10" db="EMBL/GenBank/DDBJ databases">
        <title>Georgenia wutianyii sp. nov. and Georgenia yuyongxinii sp. nov. isolated from plateau pika (Ochotona curzoniae) in the Qinghai-Tibet plateau of China.</title>
        <authorList>
            <person name="Tian Z."/>
        </authorList>
    </citation>
    <scope>NUCLEOTIDE SEQUENCE [LARGE SCALE GENOMIC DNA]</scope>
    <source>
        <strain evidence="9 10">JCM 15130</strain>
    </source>
</reference>
<evidence type="ECO:0000256" key="7">
    <source>
        <dbReference type="SAM" id="Phobius"/>
    </source>
</evidence>
<dbReference type="PANTHER" id="PTHR43289:SF34">
    <property type="entry name" value="SERINE_THREONINE-PROTEIN KINASE YBDM-RELATED"/>
    <property type="match status" value="1"/>
</dbReference>
<gene>
    <name evidence="9" type="ORF">GB882_13505</name>
</gene>
<keyword evidence="7" id="KW-0472">Membrane</keyword>
<dbReference type="InterPro" id="IPR000719">
    <property type="entry name" value="Prot_kinase_dom"/>
</dbReference>
<evidence type="ECO:0000256" key="1">
    <source>
        <dbReference type="ARBA" id="ARBA00022679"/>
    </source>
</evidence>
<comment type="caution">
    <text evidence="9">The sequence shown here is derived from an EMBL/GenBank/DDBJ whole genome shotgun (WGS) entry which is preliminary data.</text>
</comment>
<dbReference type="GO" id="GO:0004674">
    <property type="term" value="F:protein serine/threonine kinase activity"/>
    <property type="evidence" value="ECO:0007669"/>
    <property type="project" value="TreeGrafter"/>
</dbReference>
<feature type="compositionally biased region" description="Low complexity" evidence="6">
    <location>
        <begin position="367"/>
        <end position="391"/>
    </location>
</feature>
<keyword evidence="1" id="KW-0808">Transferase</keyword>
<accession>A0A7J9UYH8</accession>
<feature type="compositionally biased region" description="Pro residues" evidence="6">
    <location>
        <begin position="418"/>
        <end position="429"/>
    </location>
</feature>
<sequence>MTTADGEQREVGGYRLLRRLGSGGMGTVHEAVDADGRHVALKLLHPHISADPQARKRLAREVSLLHRVREAGIARVLDAEVEDAEAFVVTELVEGPTLEEDVAADGPFSPSELSHLAHGLAEALRAIHAVGVVHRDFKPGNVMMSEHGPVVIDFGIAQVADDARLTQTGMVTGTPGYLDPEVIAGAEPSPTCDWWGWAAVLLFAATGRPPFGRGPTGAVLARVTTGQADTEGLEPVVAKALRGALDPQPGRRLGPDGVLAVLDGQWGDDKLTQALQVGAAGALAAGAGLLAGGEGTPALDGGPATAPFTDGTRAAAMGLPTGAAATDARAALPATDATAAMPATGATAALPAPGATAALPAADPTAALPAADSHAPTGAADAAGRATRAMATPETRALPADPPTRAMPVQPATQALPADPPVMPASYPPRRPEGALTSYPPAHQADDRTAVYSPVGHPGAPGYPAEHGYGPGGHTVQGQPPQGYPGQAYPGQGQVQGYPGPGYPESYPAPGYPGQPQPGEAPPAWARPPRRRTLVVATVGVGVAAVATAFPGAFLVAAAALLLLTATTGWAGRSRRAARLRRGPRPGDDARMLAGLPWHLLRGALSVLPGVVVGAVVGGATWWVLTSLGDPRLGPPLVLGIAAAAALLAAWFTPGGWTARQGARAMVDVLTPTRGFRTLLVVLVLVVAALLVAQTVVLAPAPPSWAPLPGPPFGI</sequence>